<evidence type="ECO:0000256" key="6">
    <source>
        <dbReference type="ARBA" id="ARBA00022833"/>
    </source>
</evidence>
<dbReference type="UniPathway" id="UPA00619">
    <property type="reaction ID" value="UER00676"/>
</dbReference>
<feature type="binding site" evidence="7">
    <location>
        <position position="129"/>
    </location>
    <ligand>
        <name>Zn(2+)</name>
        <dbReference type="ChEBI" id="CHEBI:29105"/>
        <label>1</label>
    </ligand>
</feature>
<dbReference type="InterPro" id="IPR036866">
    <property type="entry name" value="RibonucZ/Hydroxyglut_hydro"/>
</dbReference>
<dbReference type="InterPro" id="IPR050110">
    <property type="entry name" value="Glyoxalase_II_hydrolase"/>
</dbReference>
<dbReference type="SMART" id="SM00849">
    <property type="entry name" value="Lactamase_B"/>
    <property type="match status" value="1"/>
</dbReference>
<keyword evidence="10" id="KW-1185">Reference proteome</keyword>
<evidence type="ECO:0000259" key="8">
    <source>
        <dbReference type="SMART" id="SM00849"/>
    </source>
</evidence>
<feature type="binding site" evidence="7">
    <location>
        <position position="71"/>
    </location>
    <ligand>
        <name>Zn(2+)</name>
        <dbReference type="ChEBI" id="CHEBI:29105"/>
        <label>1</label>
    </ligand>
</feature>
<evidence type="ECO:0000313" key="10">
    <source>
        <dbReference type="Proteomes" id="UP000295399"/>
    </source>
</evidence>
<feature type="binding site" evidence="7">
    <location>
        <position position="148"/>
    </location>
    <ligand>
        <name>Zn(2+)</name>
        <dbReference type="ChEBI" id="CHEBI:29105"/>
        <label>1</label>
    </ligand>
</feature>
<comment type="cofactor">
    <cofactor evidence="7">
        <name>Zn(2+)</name>
        <dbReference type="ChEBI" id="CHEBI:29105"/>
    </cofactor>
    <text evidence="7">Binds 2 Zn(2+) ions per subunit.</text>
</comment>
<evidence type="ECO:0000256" key="4">
    <source>
        <dbReference type="ARBA" id="ARBA00022723"/>
    </source>
</evidence>
<dbReference type="InterPro" id="IPR017782">
    <property type="entry name" value="Hydroxyacylglutathione_Hdrlase"/>
</dbReference>
<keyword evidence="4 7" id="KW-0479">Metal-binding</keyword>
<reference evidence="9 10" key="1">
    <citation type="submission" date="2019-03" db="EMBL/GenBank/DDBJ databases">
        <title>Genomic Encyclopedia of Type Strains, Phase IV (KMG-IV): sequencing the most valuable type-strain genomes for metagenomic binning, comparative biology and taxonomic classification.</title>
        <authorList>
            <person name="Goeker M."/>
        </authorList>
    </citation>
    <scope>NUCLEOTIDE SEQUENCE [LARGE SCALE GENOMIC DNA]</scope>
    <source>
        <strain evidence="9 10">DSM 2132</strain>
    </source>
</reference>
<dbReference type="Pfam" id="PF16123">
    <property type="entry name" value="HAGH_C"/>
    <property type="match status" value="1"/>
</dbReference>
<feature type="binding site" evidence="7">
    <location>
        <position position="186"/>
    </location>
    <ligand>
        <name>Zn(2+)</name>
        <dbReference type="ChEBI" id="CHEBI:29105"/>
        <label>2</label>
    </ligand>
</feature>
<dbReference type="PANTHER" id="PTHR43705">
    <property type="entry name" value="HYDROXYACYLGLUTATHIONE HYDROLASE"/>
    <property type="match status" value="1"/>
</dbReference>
<dbReference type="AlphaFoldDB" id="A0A4V6NQT4"/>
<evidence type="ECO:0000313" key="9">
    <source>
        <dbReference type="EMBL" id="TCP33966.1"/>
    </source>
</evidence>
<comment type="caution">
    <text evidence="9">The sequence shown here is derived from an EMBL/GenBank/DDBJ whole genome shotgun (WGS) entry which is preliminary data.</text>
</comment>
<comment type="similarity">
    <text evidence="3 7">Belongs to the metallo-beta-lactamase superfamily. Glyoxalase II family.</text>
</comment>
<dbReference type="PANTHER" id="PTHR43705:SF1">
    <property type="entry name" value="HYDROXYACYLGLUTATHIONE HYDROLASE GLOB"/>
    <property type="match status" value="1"/>
</dbReference>
<dbReference type="NCBIfam" id="TIGR03413">
    <property type="entry name" value="GSH_gloB"/>
    <property type="match status" value="1"/>
</dbReference>
<evidence type="ECO:0000256" key="3">
    <source>
        <dbReference type="ARBA" id="ARBA00006759"/>
    </source>
</evidence>
<protein>
    <recommendedName>
        <fullName evidence="7">Hydroxyacylglutathione hydrolase</fullName>
        <ecNumber evidence="7">3.1.2.6</ecNumber>
    </recommendedName>
    <alternativeName>
        <fullName evidence="7">Glyoxalase II</fullName>
        <shortName evidence="7">Glx II</shortName>
    </alternativeName>
</protein>
<name>A0A4V6NQT4_RHOSA</name>
<dbReference type="GO" id="GO:0019243">
    <property type="term" value="P:methylglyoxal catabolic process to D-lactate via S-lactoyl-glutathione"/>
    <property type="evidence" value="ECO:0007669"/>
    <property type="project" value="UniProtKB-UniRule"/>
</dbReference>
<evidence type="ECO:0000256" key="7">
    <source>
        <dbReference type="HAMAP-Rule" id="MF_01374"/>
    </source>
</evidence>
<comment type="pathway">
    <text evidence="2 7">Secondary metabolite metabolism; methylglyoxal degradation; (R)-lactate from methylglyoxal: step 2/2.</text>
</comment>
<proteinExistence type="inferred from homology"/>
<dbReference type="InterPro" id="IPR035680">
    <property type="entry name" value="Clx_II_MBL"/>
</dbReference>
<dbReference type="Pfam" id="PF00753">
    <property type="entry name" value="Lactamase_B"/>
    <property type="match status" value="1"/>
</dbReference>
<gene>
    <name evidence="7" type="primary">gloB</name>
    <name evidence="9" type="ORF">EV659_106124</name>
</gene>
<dbReference type="Gene3D" id="3.60.15.10">
    <property type="entry name" value="Ribonuclease Z/Hydroxyacylglutathione hydrolase-like"/>
    <property type="match status" value="1"/>
</dbReference>
<evidence type="ECO:0000256" key="5">
    <source>
        <dbReference type="ARBA" id="ARBA00022801"/>
    </source>
</evidence>
<dbReference type="CDD" id="cd07723">
    <property type="entry name" value="hydroxyacylglutathione_hydrolase_MBL-fold"/>
    <property type="match status" value="1"/>
</dbReference>
<dbReference type="RefSeq" id="WP_200287994.1">
    <property type="nucleotide sequence ID" value="NZ_JACIGF010000006.1"/>
</dbReference>
<feature type="binding site" evidence="7">
    <location>
        <position position="76"/>
    </location>
    <ligand>
        <name>Zn(2+)</name>
        <dbReference type="ChEBI" id="CHEBI:29105"/>
        <label>2</label>
    </ligand>
</feature>
<keyword evidence="5 7" id="KW-0378">Hydrolase</keyword>
<keyword evidence="6 7" id="KW-0862">Zinc</keyword>
<feature type="binding site" evidence="7">
    <location>
        <position position="73"/>
    </location>
    <ligand>
        <name>Zn(2+)</name>
        <dbReference type="ChEBI" id="CHEBI:29105"/>
        <label>1</label>
    </ligand>
</feature>
<accession>A0A4V6NQT4</accession>
<comment type="catalytic activity">
    <reaction evidence="1 7">
        <text>an S-(2-hydroxyacyl)glutathione + H2O = a 2-hydroxy carboxylate + glutathione + H(+)</text>
        <dbReference type="Rhea" id="RHEA:21864"/>
        <dbReference type="ChEBI" id="CHEBI:15377"/>
        <dbReference type="ChEBI" id="CHEBI:15378"/>
        <dbReference type="ChEBI" id="CHEBI:57925"/>
        <dbReference type="ChEBI" id="CHEBI:58896"/>
        <dbReference type="ChEBI" id="CHEBI:71261"/>
        <dbReference type="EC" id="3.1.2.6"/>
    </reaction>
</comment>
<dbReference type="EC" id="3.1.2.6" evidence="7"/>
<feature type="binding site" evidence="7">
    <location>
        <position position="148"/>
    </location>
    <ligand>
        <name>Zn(2+)</name>
        <dbReference type="ChEBI" id="CHEBI:29105"/>
        <label>2</label>
    </ligand>
</feature>
<feature type="binding site" evidence="7">
    <location>
        <position position="75"/>
    </location>
    <ligand>
        <name>Zn(2+)</name>
        <dbReference type="ChEBI" id="CHEBI:29105"/>
        <label>2</label>
    </ligand>
</feature>
<feature type="domain" description="Metallo-beta-lactamase" evidence="8">
    <location>
        <begin position="28"/>
        <end position="186"/>
    </location>
</feature>
<dbReference type="Proteomes" id="UP000295399">
    <property type="component" value="Unassembled WGS sequence"/>
</dbReference>
<comment type="function">
    <text evidence="7">Thiolesterase that catalyzes the hydrolysis of S-D-lactoyl-glutathione to form glutathione and D-lactic acid.</text>
</comment>
<evidence type="ECO:0000256" key="2">
    <source>
        <dbReference type="ARBA" id="ARBA00004963"/>
    </source>
</evidence>
<dbReference type="InterPro" id="IPR032282">
    <property type="entry name" value="HAGH_C"/>
</dbReference>
<dbReference type="FunCoup" id="A0A4V6NQT4">
    <property type="interactions" value="383"/>
</dbReference>
<dbReference type="GO" id="GO:0004416">
    <property type="term" value="F:hydroxyacylglutathione hydrolase activity"/>
    <property type="evidence" value="ECO:0007669"/>
    <property type="project" value="UniProtKB-UniRule"/>
</dbReference>
<evidence type="ECO:0000256" key="1">
    <source>
        <dbReference type="ARBA" id="ARBA00001623"/>
    </source>
</evidence>
<dbReference type="PIRSF" id="PIRSF005457">
    <property type="entry name" value="Glx"/>
    <property type="match status" value="1"/>
</dbReference>
<dbReference type="InParanoid" id="A0A4V6NQT4"/>
<dbReference type="EMBL" id="SLXO01000006">
    <property type="protein sequence ID" value="TCP33966.1"/>
    <property type="molecule type" value="Genomic_DNA"/>
</dbReference>
<comment type="subunit">
    <text evidence="7">Monomer.</text>
</comment>
<dbReference type="SUPFAM" id="SSF56281">
    <property type="entry name" value="Metallo-hydrolase/oxidoreductase"/>
    <property type="match status" value="1"/>
</dbReference>
<sequence length="270" mass="28304">MTDRSPPRAPVTVPGTGFEMVLVPALNDNYVYLVRDPDTGTVAVVDPGEAAPVIAALDARGWRPSIVFNTHHHPDHVGGNQALKDRYGARVVGPAADAHRIATLDEPVADGDPVRVGAIAGRVVETPGHTSGHIALVFEDARALFCGDTLFALGCGRLFEGTPEQMWASLSRFADLPDDMAVCCAHEYTAANARFALTVEPDNAALRTRAAEVAAAAEAGRPTVPSTLGAERATNPFLRADRPELAAAQGLEGAPAAAVFAAVRAAKDRF</sequence>
<dbReference type="HAMAP" id="MF_01374">
    <property type="entry name" value="Glyoxalase_2"/>
    <property type="match status" value="1"/>
</dbReference>
<dbReference type="GO" id="GO:0046872">
    <property type="term" value="F:metal ion binding"/>
    <property type="evidence" value="ECO:0007669"/>
    <property type="project" value="UniProtKB-KW"/>
</dbReference>
<dbReference type="InterPro" id="IPR001279">
    <property type="entry name" value="Metallo-B-lactamas"/>
</dbReference>
<organism evidence="9 10">
    <name type="scientific">Rhodothalassium salexigens DSM 2132</name>
    <dbReference type="NCBI Taxonomy" id="1188247"/>
    <lineage>
        <taxon>Bacteria</taxon>
        <taxon>Pseudomonadati</taxon>
        <taxon>Pseudomonadota</taxon>
        <taxon>Alphaproteobacteria</taxon>
        <taxon>Rhodothalassiales</taxon>
        <taxon>Rhodothalassiaceae</taxon>
        <taxon>Rhodothalassium</taxon>
    </lineage>
</organism>